<dbReference type="GO" id="GO:0016491">
    <property type="term" value="F:oxidoreductase activity"/>
    <property type="evidence" value="ECO:0007669"/>
    <property type="project" value="UniProtKB-KW"/>
</dbReference>
<dbReference type="Pfam" id="PF13561">
    <property type="entry name" value="adh_short_C2"/>
    <property type="match status" value="1"/>
</dbReference>
<evidence type="ECO:0000256" key="1">
    <source>
        <dbReference type="ARBA" id="ARBA00023002"/>
    </source>
</evidence>
<dbReference type="Gene3D" id="3.40.50.720">
    <property type="entry name" value="NAD(P)-binding Rossmann-like Domain"/>
    <property type="match status" value="1"/>
</dbReference>
<evidence type="ECO:0000313" key="2">
    <source>
        <dbReference type="EMBL" id="CAD9262917.1"/>
    </source>
</evidence>
<dbReference type="PRINTS" id="PR00081">
    <property type="entry name" value="GDHRDH"/>
</dbReference>
<sequence length="194" mass="21081">MQRVVEVARELFGDKLDFLVNNVGTNIRKPMVEFTDEDIDFLLKTNYKSMFQMTQLCYPLLKAAGGGASVVNIGSVAGLTAMKSGAVYATTKAAMNQFTANVACEWGREGIRVNCVCPWYIKTPLAMQVLKDKEYHQAVVAKTPAGRCGEVEEVSGLVAFLCLPPSSYITGQAIAVDGGYTKAGFYIYPPVDVD</sequence>
<proteinExistence type="predicted"/>
<dbReference type="AlphaFoldDB" id="A0A7S1XWK3"/>
<dbReference type="PROSITE" id="PS00061">
    <property type="entry name" value="ADH_SHORT"/>
    <property type="match status" value="1"/>
</dbReference>
<dbReference type="InterPro" id="IPR036291">
    <property type="entry name" value="NAD(P)-bd_dom_sf"/>
</dbReference>
<dbReference type="PANTHER" id="PTHR42898:SF6">
    <property type="entry name" value="NADP-DEPENDENT MANNITOL DEHYDROGENASE"/>
    <property type="match status" value="1"/>
</dbReference>
<dbReference type="InterPro" id="IPR045000">
    <property type="entry name" value="TR"/>
</dbReference>
<keyword evidence="1" id="KW-0560">Oxidoreductase</keyword>
<dbReference type="PANTHER" id="PTHR42898">
    <property type="entry name" value="TROPINONE REDUCTASE"/>
    <property type="match status" value="1"/>
</dbReference>
<dbReference type="InterPro" id="IPR002347">
    <property type="entry name" value="SDR_fam"/>
</dbReference>
<reference evidence="2" key="1">
    <citation type="submission" date="2021-01" db="EMBL/GenBank/DDBJ databases">
        <authorList>
            <person name="Corre E."/>
            <person name="Pelletier E."/>
            <person name="Niang G."/>
            <person name="Scheremetjew M."/>
            <person name="Finn R."/>
            <person name="Kale V."/>
            <person name="Holt S."/>
            <person name="Cochrane G."/>
            <person name="Meng A."/>
            <person name="Brown T."/>
            <person name="Cohen L."/>
        </authorList>
    </citation>
    <scope>NUCLEOTIDE SEQUENCE</scope>
    <source>
        <strain evidence="2">CCMP2877</strain>
    </source>
</reference>
<protein>
    <submittedName>
        <fullName evidence="2">Uncharacterized protein</fullName>
    </submittedName>
</protein>
<dbReference type="SUPFAM" id="SSF51735">
    <property type="entry name" value="NAD(P)-binding Rossmann-fold domains"/>
    <property type="match status" value="1"/>
</dbReference>
<dbReference type="InterPro" id="IPR020904">
    <property type="entry name" value="Sc_DH/Rdtase_CS"/>
</dbReference>
<dbReference type="PRINTS" id="PR00080">
    <property type="entry name" value="SDRFAMILY"/>
</dbReference>
<name>A0A7S1XWK3_9STRA</name>
<gene>
    <name evidence="2" type="ORF">PPAR1163_LOCUS21300</name>
</gene>
<dbReference type="EMBL" id="HBGJ01033677">
    <property type="protein sequence ID" value="CAD9262917.1"/>
    <property type="molecule type" value="Transcribed_RNA"/>
</dbReference>
<accession>A0A7S1XWK3</accession>
<organism evidence="2">
    <name type="scientific">Phaeomonas parva</name>
    <dbReference type="NCBI Taxonomy" id="124430"/>
    <lineage>
        <taxon>Eukaryota</taxon>
        <taxon>Sar</taxon>
        <taxon>Stramenopiles</taxon>
        <taxon>Ochrophyta</taxon>
        <taxon>Pinguiophyceae</taxon>
        <taxon>Pinguiochrysidales</taxon>
        <taxon>Pinguiochrysidaceae</taxon>
        <taxon>Phaeomonas</taxon>
    </lineage>
</organism>